<reference evidence="3 4" key="1">
    <citation type="journal article" date="2023" name="ISME J.">
        <title>Thermophilic Dehalococcoidia with unusual traits shed light on an unexpected past.</title>
        <authorList>
            <person name="Palmer M."/>
            <person name="Covington J.K."/>
            <person name="Zhou E.M."/>
            <person name="Thomas S.C."/>
            <person name="Habib N."/>
            <person name="Seymour C.O."/>
            <person name="Lai D."/>
            <person name="Johnston J."/>
            <person name="Hashimi A."/>
            <person name="Jiao J.Y."/>
            <person name="Muok A.R."/>
            <person name="Liu L."/>
            <person name="Xian W.D."/>
            <person name="Zhi X.Y."/>
            <person name="Li M.M."/>
            <person name="Silva L.P."/>
            <person name="Bowen B.P."/>
            <person name="Louie K."/>
            <person name="Briegel A."/>
            <person name="Pett-Ridge J."/>
            <person name="Weber P.K."/>
            <person name="Tocheva E.I."/>
            <person name="Woyke T."/>
            <person name="Northen T.R."/>
            <person name="Mayali X."/>
            <person name="Li W.J."/>
            <person name="Hedlund B.P."/>
        </authorList>
    </citation>
    <scope>NUCLEOTIDE SEQUENCE [LARGE SCALE GENOMIC DNA]</scope>
    <source>
        <strain evidence="3 4">YIM 72310</strain>
    </source>
</reference>
<dbReference type="Proteomes" id="UP001212803">
    <property type="component" value="Chromosome"/>
</dbReference>
<evidence type="ECO:0000313" key="3">
    <source>
        <dbReference type="EMBL" id="WBL35615.1"/>
    </source>
</evidence>
<dbReference type="InterPro" id="IPR007295">
    <property type="entry name" value="DUF402"/>
</dbReference>
<dbReference type="RefSeq" id="WP_270056140.1">
    <property type="nucleotide sequence ID" value="NZ_CP115149.1"/>
</dbReference>
<dbReference type="Gene3D" id="2.40.380.10">
    <property type="entry name" value="FomD-like"/>
    <property type="match status" value="1"/>
</dbReference>
<dbReference type="SUPFAM" id="SSF159234">
    <property type="entry name" value="FomD-like"/>
    <property type="match status" value="1"/>
</dbReference>
<dbReference type="InterPro" id="IPR035930">
    <property type="entry name" value="FomD-like_sf"/>
</dbReference>
<evidence type="ECO:0000313" key="4">
    <source>
        <dbReference type="Proteomes" id="UP001212803"/>
    </source>
</evidence>
<proteinExistence type="predicted"/>
<evidence type="ECO:0000259" key="2">
    <source>
        <dbReference type="Pfam" id="PF04167"/>
    </source>
</evidence>
<keyword evidence="4" id="KW-1185">Reference proteome</keyword>
<feature type="domain" description="DUF402" evidence="2">
    <location>
        <begin position="38"/>
        <end position="167"/>
    </location>
</feature>
<evidence type="ECO:0000256" key="1">
    <source>
        <dbReference type="ARBA" id="ARBA00022801"/>
    </source>
</evidence>
<dbReference type="PANTHER" id="PTHR39159">
    <property type="match status" value="1"/>
</dbReference>
<name>A0ABY7M505_9CHLR</name>
<gene>
    <name evidence="3" type="ORF">O0235_12655</name>
</gene>
<dbReference type="InterPro" id="IPR050212">
    <property type="entry name" value="Ntdp-like"/>
</dbReference>
<dbReference type="PANTHER" id="PTHR39159:SF1">
    <property type="entry name" value="UPF0374 PROTEIN YGAC"/>
    <property type="match status" value="1"/>
</dbReference>
<dbReference type="Pfam" id="PF04167">
    <property type="entry name" value="DUF402"/>
    <property type="match status" value="1"/>
</dbReference>
<protein>
    <submittedName>
        <fullName evidence="3">DUF402 domain-containing protein</fullName>
    </submittedName>
</protein>
<accession>A0ABY7M505</accession>
<organism evidence="3 4">
    <name type="scientific">Tepidiforma flava</name>
    <dbReference type="NCBI Taxonomy" id="3004094"/>
    <lineage>
        <taxon>Bacteria</taxon>
        <taxon>Bacillati</taxon>
        <taxon>Chloroflexota</taxon>
        <taxon>Tepidiformia</taxon>
        <taxon>Tepidiformales</taxon>
        <taxon>Tepidiformaceae</taxon>
        <taxon>Tepidiforma</taxon>
    </lineage>
</organism>
<keyword evidence="1" id="KW-0378">Hydrolase</keyword>
<dbReference type="EMBL" id="CP115149">
    <property type="protein sequence ID" value="WBL35615.1"/>
    <property type="molecule type" value="Genomic_DNA"/>
</dbReference>
<sequence length="215" mass="25096">MRRFEPGETVALRYITRADSTVGMTWPARVVRDDDELVALWIPEGAEYRAWHRPPGEPRRLGPARWRRETLRLMFPGRAHSTWCSWEGPDRAFRMYYVNFEEPFRRTPIGFDTNDHALDIVVWPDFRWEWKDLDEFEALAAQGVFTEPFAAAVRAEAAAVLAELERRSGVFAGEWPRWRPPAGWSVPGLPAGWSEVPPEPWELRTWAYRPHLAPR</sequence>